<name>A0A5B7K8F7_PORTR</name>
<sequence>MSEEPRGLVFPEVS</sequence>
<keyword evidence="2" id="KW-1185">Reference proteome</keyword>
<evidence type="ECO:0000313" key="1">
    <source>
        <dbReference type="EMBL" id="MPD01498.1"/>
    </source>
</evidence>
<comment type="caution">
    <text evidence="1">The sequence shown here is derived from an EMBL/GenBank/DDBJ whole genome shotgun (WGS) entry which is preliminary data.</text>
</comment>
<evidence type="ECO:0000313" key="2">
    <source>
        <dbReference type="Proteomes" id="UP000324222"/>
    </source>
</evidence>
<reference evidence="1 2" key="1">
    <citation type="submission" date="2019-05" db="EMBL/GenBank/DDBJ databases">
        <title>Another draft genome of Portunus trituberculatus and its Hox gene families provides insights of decapod evolution.</title>
        <authorList>
            <person name="Jeong J.-H."/>
            <person name="Song I."/>
            <person name="Kim S."/>
            <person name="Choi T."/>
            <person name="Kim D."/>
            <person name="Ryu S."/>
            <person name="Kim W."/>
        </authorList>
    </citation>
    <scope>NUCLEOTIDE SEQUENCE [LARGE SCALE GENOMIC DNA]</scope>
    <source>
        <tissue evidence="1">Muscle</tissue>
    </source>
</reference>
<gene>
    <name evidence="1" type="ORF">E2C01_097030</name>
</gene>
<accession>A0A5B7K8F7</accession>
<dbReference type="Proteomes" id="UP000324222">
    <property type="component" value="Unassembled WGS sequence"/>
</dbReference>
<protein>
    <submittedName>
        <fullName evidence="1">Uncharacterized protein</fullName>
    </submittedName>
</protein>
<dbReference type="EMBL" id="VSRR010127398">
    <property type="protein sequence ID" value="MPD01498.1"/>
    <property type="molecule type" value="Genomic_DNA"/>
</dbReference>
<proteinExistence type="predicted"/>
<organism evidence="1 2">
    <name type="scientific">Portunus trituberculatus</name>
    <name type="common">Swimming crab</name>
    <name type="synonym">Neptunus trituberculatus</name>
    <dbReference type="NCBI Taxonomy" id="210409"/>
    <lineage>
        <taxon>Eukaryota</taxon>
        <taxon>Metazoa</taxon>
        <taxon>Ecdysozoa</taxon>
        <taxon>Arthropoda</taxon>
        <taxon>Crustacea</taxon>
        <taxon>Multicrustacea</taxon>
        <taxon>Malacostraca</taxon>
        <taxon>Eumalacostraca</taxon>
        <taxon>Eucarida</taxon>
        <taxon>Decapoda</taxon>
        <taxon>Pleocyemata</taxon>
        <taxon>Brachyura</taxon>
        <taxon>Eubrachyura</taxon>
        <taxon>Portunoidea</taxon>
        <taxon>Portunidae</taxon>
        <taxon>Portuninae</taxon>
        <taxon>Portunus</taxon>
    </lineage>
</organism>